<organism evidence="1 2">
    <name type="scientific">Candidatus Enterococcus testudinis</name>
    <dbReference type="NCBI Taxonomy" id="1834191"/>
    <lineage>
        <taxon>Bacteria</taxon>
        <taxon>Bacillati</taxon>
        <taxon>Bacillota</taxon>
        <taxon>Bacilli</taxon>
        <taxon>Lactobacillales</taxon>
        <taxon>Enterococcaceae</taxon>
        <taxon>Enterococcus</taxon>
    </lineage>
</organism>
<gene>
    <name evidence="1" type="ORF">A5886_001441</name>
</gene>
<accession>A0A242A5R2</accession>
<reference evidence="1 2" key="1">
    <citation type="submission" date="2017-05" db="EMBL/GenBank/DDBJ databases">
        <title>The Genome Sequence of Enterococcus sp. 8G7_MSG3316.</title>
        <authorList>
            <consortium name="The Broad Institute Genomics Platform"/>
            <consortium name="The Broad Institute Genomic Center for Infectious Diseases"/>
            <person name="Earl A."/>
            <person name="Manson A."/>
            <person name="Schwartman J."/>
            <person name="Gilmore M."/>
            <person name="Abouelleil A."/>
            <person name="Cao P."/>
            <person name="Chapman S."/>
            <person name="Cusick C."/>
            <person name="Shea T."/>
            <person name="Young S."/>
            <person name="Neafsey D."/>
            <person name="Nusbaum C."/>
            <person name="Birren B."/>
        </authorList>
    </citation>
    <scope>NUCLEOTIDE SEQUENCE [LARGE SCALE GENOMIC DNA]</scope>
    <source>
        <strain evidence="1 2">8G7_MSG3316</strain>
    </source>
</reference>
<sequence length="30" mass="3268">MKKGLGADGRGGQFWMPYSTGKHTTDTLIL</sequence>
<comment type="caution">
    <text evidence="1">The sequence shown here is derived from an EMBL/GenBank/DDBJ whole genome shotgun (WGS) entry which is preliminary data.</text>
</comment>
<name>A0A242A5R2_9ENTE</name>
<evidence type="ECO:0000313" key="1">
    <source>
        <dbReference type="EMBL" id="OTN76364.1"/>
    </source>
</evidence>
<dbReference type="EMBL" id="NGKU01000001">
    <property type="protein sequence ID" value="OTN76364.1"/>
    <property type="molecule type" value="Genomic_DNA"/>
</dbReference>
<dbReference type="Proteomes" id="UP000195043">
    <property type="component" value="Unassembled WGS sequence"/>
</dbReference>
<dbReference type="AlphaFoldDB" id="A0A242A5R2"/>
<protein>
    <submittedName>
        <fullName evidence="1">Uncharacterized protein</fullName>
    </submittedName>
</protein>
<keyword evidence="2" id="KW-1185">Reference proteome</keyword>
<proteinExistence type="predicted"/>
<evidence type="ECO:0000313" key="2">
    <source>
        <dbReference type="Proteomes" id="UP000195043"/>
    </source>
</evidence>